<dbReference type="OrthoDB" id="10261637at2759"/>
<evidence type="ECO:0000313" key="9">
    <source>
        <dbReference type="Proteomes" id="UP000007110"/>
    </source>
</evidence>
<name>A0A7M7MXV1_STRPU</name>
<dbReference type="SUPFAM" id="SSF53659">
    <property type="entry name" value="Isocitrate/Isopropylmalate dehydrogenase-like"/>
    <property type="match status" value="1"/>
</dbReference>
<dbReference type="InterPro" id="IPR004434">
    <property type="entry name" value="Isocitrate_DH_NAD"/>
</dbReference>
<evidence type="ECO:0000259" key="7">
    <source>
        <dbReference type="SMART" id="SM01329"/>
    </source>
</evidence>
<dbReference type="Proteomes" id="UP000007110">
    <property type="component" value="Unassembled WGS sequence"/>
</dbReference>
<feature type="domain" description="Isopropylmalate dehydrogenase-like" evidence="7">
    <location>
        <begin position="63"/>
        <end position="390"/>
    </location>
</feature>
<keyword evidence="9" id="KW-1185">Reference proteome</keyword>
<dbReference type="PROSITE" id="PS00470">
    <property type="entry name" value="IDH_IMDH"/>
    <property type="match status" value="1"/>
</dbReference>
<dbReference type="CTD" id="3421"/>
<evidence type="ECO:0000256" key="5">
    <source>
        <dbReference type="ARBA" id="ARBA00023128"/>
    </source>
</evidence>
<dbReference type="AlphaFoldDB" id="A0A7M7MXV1"/>
<dbReference type="PANTHER" id="PTHR11835:SF60">
    <property type="entry name" value="ISOCITRATE DEHYDROGENASE [NAD] SUBUNIT, MITOCHONDRIAL"/>
    <property type="match status" value="1"/>
</dbReference>
<keyword evidence="3 6" id="KW-0816">Tricarboxylic acid cycle</keyword>
<dbReference type="FunCoup" id="A0A7M7MXV1">
    <property type="interactions" value="1290"/>
</dbReference>
<dbReference type="GO" id="GO:0016616">
    <property type="term" value="F:oxidoreductase activity, acting on the CH-OH group of donors, NAD or NADP as acceptor"/>
    <property type="evidence" value="ECO:0007669"/>
    <property type="project" value="InterPro"/>
</dbReference>
<dbReference type="OMA" id="PWSCDYY"/>
<evidence type="ECO:0000256" key="3">
    <source>
        <dbReference type="ARBA" id="ARBA00022532"/>
    </source>
</evidence>
<dbReference type="KEGG" id="spu:578131"/>
<dbReference type="GO" id="GO:0000287">
    <property type="term" value="F:magnesium ion binding"/>
    <property type="evidence" value="ECO:0007669"/>
    <property type="project" value="UniProtKB-UniRule"/>
</dbReference>
<evidence type="ECO:0000313" key="8">
    <source>
        <dbReference type="EnsemblMetazoa" id="XP_030828148"/>
    </source>
</evidence>
<dbReference type="Gene3D" id="3.40.718.10">
    <property type="entry name" value="Isopropylmalate Dehydrogenase"/>
    <property type="match status" value="1"/>
</dbReference>
<dbReference type="InterPro" id="IPR024084">
    <property type="entry name" value="IsoPropMal-DH-like_dom"/>
</dbReference>
<proteinExistence type="inferred from homology"/>
<dbReference type="Pfam" id="PF00180">
    <property type="entry name" value="Iso_dh"/>
    <property type="match status" value="1"/>
</dbReference>
<dbReference type="EnsemblMetazoa" id="XM_030972288">
    <property type="protein sequence ID" value="XP_030828148"/>
    <property type="gene ID" value="LOC578131"/>
</dbReference>
<dbReference type="SMART" id="SM01329">
    <property type="entry name" value="Iso_dh"/>
    <property type="match status" value="1"/>
</dbReference>
<evidence type="ECO:0000256" key="6">
    <source>
        <dbReference type="RuleBase" id="RU361266"/>
    </source>
</evidence>
<evidence type="ECO:0000256" key="2">
    <source>
        <dbReference type="ARBA" id="ARBA00007769"/>
    </source>
</evidence>
<dbReference type="GeneID" id="578131"/>
<dbReference type="FunFam" id="3.40.718.10:FF:000001">
    <property type="entry name" value="Isocitrate dehydrogenase [NAD] subunit, mitochondrial"/>
    <property type="match status" value="1"/>
</dbReference>
<reference evidence="9" key="1">
    <citation type="submission" date="2015-02" db="EMBL/GenBank/DDBJ databases">
        <title>Genome sequencing for Strongylocentrotus purpuratus.</title>
        <authorList>
            <person name="Murali S."/>
            <person name="Liu Y."/>
            <person name="Vee V."/>
            <person name="English A."/>
            <person name="Wang M."/>
            <person name="Skinner E."/>
            <person name="Han Y."/>
            <person name="Muzny D.M."/>
            <person name="Worley K.C."/>
            <person name="Gibbs R.A."/>
        </authorList>
    </citation>
    <scope>NUCLEOTIDE SEQUENCE</scope>
</reference>
<dbReference type="InterPro" id="IPR019818">
    <property type="entry name" value="IsoCit/isopropylmalate_DH_CS"/>
</dbReference>
<sequence length="402" mass="43829">MATSVGTGILRRVANFAVFNGKGGLYRVATPSLYEERKQCMSTGGRDIVQHMPPPACYGGRHTVTLIPGDGIGPELMLHLREVFRHAHVPVDFEEHSLCGETNKDSEEVEGAIMAVKRNGVALKGNIHTDLENLKHVAAKSMNVQLRVGLDVFANVIRCKSIPGVKTRHEDIDIAIIRENTEGEYSSLEHENVDGVVESLKIITEKRSMRIAEYAFNYAIKHGRKKVTAIHKANIMKLGDGLFLNSCRAVAARYPEIEFNDLIVDNCCMQLVSKPQQFDVMVMPNLYGNIIGNIGCGLVGGPGIVPGQNVGEDYAIFETATRNTGKTIAGRNLANPTATLLAGALLLDHLGLDSYAKAIRRATIRTLTEERIHTPDLGGQASTSDVVQHVISLVDKTQLTSQ</sequence>
<accession>A0A7M7MXV1</accession>
<dbReference type="PANTHER" id="PTHR11835">
    <property type="entry name" value="DECARBOXYLATING DEHYDROGENASES-ISOCITRATE, ISOPROPYLMALATE, TARTRATE"/>
    <property type="match status" value="1"/>
</dbReference>
<protein>
    <recommendedName>
        <fullName evidence="6">Isocitrate dehydrogenase [NAD] subunit, mitochondrial</fullName>
    </recommendedName>
</protein>
<dbReference type="NCBIfam" id="TIGR00175">
    <property type="entry name" value="mito_nad_idh"/>
    <property type="match status" value="1"/>
</dbReference>
<dbReference type="GO" id="GO:0051287">
    <property type="term" value="F:NAD binding"/>
    <property type="evidence" value="ECO:0007669"/>
    <property type="project" value="UniProtKB-UniRule"/>
</dbReference>
<evidence type="ECO:0000256" key="4">
    <source>
        <dbReference type="ARBA" id="ARBA00022946"/>
    </source>
</evidence>
<comment type="similarity">
    <text evidence="2 6">Belongs to the isocitrate and isopropylmalate dehydrogenases family.</text>
</comment>
<dbReference type="GO" id="GO:0005739">
    <property type="term" value="C:mitochondrion"/>
    <property type="evidence" value="ECO:0000318"/>
    <property type="project" value="GO_Central"/>
</dbReference>
<evidence type="ECO:0000256" key="1">
    <source>
        <dbReference type="ARBA" id="ARBA00004173"/>
    </source>
</evidence>
<comment type="subcellular location">
    <subcellularLocation>
        <location evidence="1 6">Mitochondrion</location>
    </subcellularLocation>
</comment>
<organism evidence="8 9">
    <name type="scientific">Strongylocentrotus purpuratus</name>
    <name type="common">Purple sea urchin</name>
    <dbReference type="NCBI Taxonomy" id="7668"/>
    <lineage>
        <taxon>Eukaryota</taxon>
        <taxon>Metazoa</taxon>
        <taxon>Echinodermata</taxon>
        <taxon>Eleutherozoa</taxon>
        <taxon>Echinozoa</taxon>
        <taxon>Echinoidea</taxon>
        <taxon>Euechinoidea</taxon>
        <taxon>Echinacea</taxon>
        <taxon>Camarodonta</taxon>
        <taxon>Echinidea</taxon>
        <taxon>Strongylocentrotidae</taxon>
        <taxon>Strongylocentrotus</taxon>
    </lineage>
</organism>
<reference evidence="8" key="2">
    <citation type="submission" date="2021-01" db="UniProtKB">
        <authorList>
            <consortium name="EnsemblMetazoa"/>
        </authorList>
    </citation>
    <scope>IDENTIFICATION</scope>
</reference>
<dbReference type="InParanoid" id="A0A7M7MXV1"/>
<dbReference type="GO" id="GO:0006099">
    <property type="term" value="P:tricarboxylic acid cycle"/>
    <property type="evidence" value="ECO:0000318"/>
    <property type="project" value="GO_Central"/>
</dbReference>
<keyword evidence="5 6" id="KW-0496">Mitochondrion</keyword>
<dbReference type="GO" id="GO:0006102">
    <property type="term" value="P:isocitrate metabolic process"/>
    <property type="evidence" value="ECO:0000318"/>
    <property type="project" value="GO_Central"/>
</dbReference>
<keyword evidence="4 6" id="KW-0809">Transit peptide</keyword>
<dbReference type="RefSeq" id="XP_030828148.1">
    <property type="nucleotide sequence ID" value="XM_030972288.1"/>
</dbReference>